<comment type="similarity">
    <text evidence="1">Belongs to the glycosyl hydrolase 13 family.</text>
</comment>
<dbReference type="OrthoDB" id="1740265at2759"/>
<proteinExistence type="inferred from homology"/>
<dbReference type="PANTHER" id="PTHR10357">
    <property type="entry name" value="ALPHA-AMYLASE FAMILY MEMBER"/>
    <property type="match status" value="1"/>
</dbReference>
<keyword evidence="6" id="KW-1185">Reference proteome</keyword>
<name>A0A1E3PJT8_9ASCO</name>
<evidence type="ECO:0000313" key="5">
    <source>
        <dbReference type="EMBL" id="ODQ65675.1"/>
    </source>
</evidence>
<evidence type="ECO:0000256" key="2">
    <source>
        <dbReference type="ARBA" id="ARBA00023295"/>
    </source>
</evidence>
<dbReference type="GO" id="GO:0004556">
    <property type="term" value="F:alpha-amylase activity"/>
    <property type="evidence" value="ECO:0007669"/>
    <property type="project" value="TreeGrafter"/>
</dbReference>
<evidence type="ECO:0000259" key="4">
    <source>
        <dbReference type="SMART" id="SM00642"/>
    </source>
</evidence>
<keyword evidence="2" id="KW-0326">Glycosidase</keyword>
<evidence type="ECO:0000313" key="6">
    <source>
        <dbReference type="Proteomes" id="UP000095009"/>
    </source>
</evidence>
<dbReference type="PANTHER" id="PTHR10357:SF179">
    <property type="entry name" value="NEUTRAL AND BASIC AMINO ACID TRANSPORT PROTEIN RBAT"/>
    <property type="match status" value="1"/>
</dbReference>
<dbReference type="InterPro" id="IPR045857">
    <property type="entry name" value="O16G_dom_2"/>
</dbReference>
<dbReference type="EMBL" id="KV454409">
    <property type="protein sequence ID" value="ODQ65675.1"/>
    <property type="molecule type" value="Genomic_DNA"/>
</dbReference>
<dbReference type="InterPro" id="IPR017853">
    <property type="entry name" value="GH"/>
</dbReference>
<evidence type="ECO:0000256" key="3">
    <source>
        <dbReference type="ARBA" id="ARBA00026248"/>
    </source>
</evidence>
<sequence length="395" mass="45040">MKIHGQQKNMVYPSSFKDSNGDGFGGIPGIISKLDYQKALGYGISEYRDVYEPYGTVKDVGDLIAGYHERGIKESSSSIDNPKRDWNFFSGSVWEWDEASGEYCLHYFATEQSDLNWENSEVREAIYEDAMRFWLDKGCDGFRIDVINLYSKLLDFPGAPVVDPSTSWQPAFDLMFSGFRMHVFISEMHEKVLSHYDCMTVGESFNTPDSNDVLRYVSAGAVHINEVLQIDLITLGLVSEFKFFLENSLENHDTARSVSCFDSEDPKFREVSAKILAIFLTTLTDTTYVYQGQKLDIESLNYYNEVKASTNNNPEVLEKVMSGIKWIARGHDLPVHWDSSTNVGFNTGKPWMRENYNYKEISAADQENKHDRALFTLNFIDKPQPFENPSAINGE</sequence>
<gene>
    <name evidence="5" type="ORF">NADFUDRAFT_70086</name>
</gene>
<reference evidence="5 6" key="1">
    <citation type="journal article" date="2016" name="Proc. Natl. Acad. Sci. U.S.A.">
        <title>Comparative genomics of biotechnologically important yeasts.</title>
        <authorList>
            <person name="Riley R."/>
            <person name="Haridas S."/>
            <person name="Wolfe K.H."/>
            <person name="Lopes M.R."/>
            <person name="Hittinger C.T."/>
            <person name="Goeker M."/>
            <person name="Salamov A.A."/>
            <person name="Wisecaver J.H."/>
            <person name="Long T.M."/>
            <person name="Calvey C.H."/>
            <person name="Aerts A.L."/>
            <person name="Barry K.W."/>
            <person name="Choi C."/>
            <person name="Clum A."/>
            <person name="Coughlan A.Y."/>
            <person name="Deshpande S."/>
            <person name="Douglass A.P."/>
            <person name="Hanson S.J."/>
            <person name="Klenk H.-P."/>
            <person name="LaButti K.M."/>
            <person name="Lapidus A."/>
            <person name="Lindquist E.A."/>
            <person name="Lipzen A.M."/>
            <person name="Meier-Kolthoff J.P."/>
            <person name="Ohm R.A."/>
            <person name="Otillar R.P."/>
            <person name="Pangilinan J.L."/>
            <person name="Peng Y."/>
            <person name="Rokas A."/>
            <person name="Rosa C.A."/>
            <person name="Scheuner C."/>
            <person name="Sibirny A.A."/>
            <person name="Slot J.C."/>
            <person name="Stielow J.B."/>
            <person name="Sun H."/>
            <person name="Kurtzman C.P."/>
            <person name="Blackwell M."/>
            <person name="Grigoriev I.V."/>
            <person name="Jeffries T.W."/>
        </authorList>
    </citation>
    <scope>NUCLEOTIDE SEQUENCE [LARGE SCALE GENOMIC DNA]</scope>
    <source>
        <strain evidence="5 6">DSM 6958</strain>
    </source>
</reference>
<dbReference type="STRING" id="857566.A0A1E3PJT8"/>
<dbReference type="GO" id="GO:0033934">
    <property type="term" value="F:glucan 1,4-alpha-maltotriohydrolase activity"/>
    <property type="evidence" value="ECO:0007669"/>
    <property type="project" value="TreeGrafter"/>
</dbReference>
<feature type="domain" description="Glycosyl hydrolase family 13 catalytic" evidence="4">
    <location>
        <begin position="10"/>
        <end position="327"/>
    </location>
</feature>
<keyword evidence="3" id="KW-0462">Maltose metabolism</keyword>
<dbReference type="Gene3D" id="3.90.400.10">
    <property type="entry name" value="Oligo-1,6-glucosidase, Domain 2"/>
    <property type="match status" value="1"/>
</dbReference>
<dbReference type="SUPFAM" id="SSF51445">
    <property type="entry name" value="(Trans)glycosidases"/>
    <property type="match status" value="1"/>
</dbReference>
<organism evidence="5 6">
    <name type="scientific">Nadsonia fulvescens var. elongata DSM 6958</name>
    <dbReference type="NCBI Taxonomy" id="857566"/>
    <lineage>
        <taxon>Eukaryota</taxon>
        <taxon>Fungi</taxon>
        <taxon>Dikarya</taxon>
        <taxon>Ascomycota</taxon>
        <taxon>Saccharomycotina</taxon>
        <taxon>Dipodascomycetes</taxon>
        <taxon>Dipodascales</taxon>
        <taxon>Dipodascales incertae sedis</taxon>
        <taxon>Nadsonia</taxon>
    </lineage>
</organism>
<dbReference type="InterPro" id="IPR006047">
    <property type="entry name" value="GH13_cat_dom"/>
</dbReference>
<dbReference type="GO" id="GO:0004575">
    <property type="term" value="F:sucrose alpha-glucosidase activity"/>
    <property type="evidence" value="ECO:0007669"/>
    <property type="project" value="TreeGrafter"/>
</dbReference>
<dbReference type="GO" id="GO:0000025">
    <property type="term" value="P:maltose catabolic process"/>
    <property type="evidence" value="ECO:0007669"/>
    <property type="project" value="TreeGrafter"/>
</dbReference>
<dbReference type="AlphaFoldDB" id="A0A1E3PJT8"/>
<evidence type="ECO:0000256" key="1">
    <source>
        <dbReference type="ARBA" id="ARBA00008061"/>
    </source>
</evidence>
<dbReference type="GO" id="GO:0004574">
    <property type="term" value="F:oligo-1,6-glucosidase activity"/>
    <property type="evidence" value="ECO:0007669"/>
    <property type="project" value="TreeGrafter"/>
</dbReference>
<dbReference type="SMART" id="SM00642">
    <property type="entry name" value="Aamy"/>
    <property type="match status" value="1"/>
</dbReference>
<keyword evidence="5" id="KW-0378">Hydrolase</keyword>
<accession>A0A1E3PJT8</accession>
<dbReference type="GO" id="GO:0005987">
    <property type="term" value="P:sucrose catabolic process"/>
    <property type="evidence" value="ECO:0007669"/>
    <property type="project" value="TreeGrafter"/>
</dbReference>
<dbReference type="Proteomes" id="UP000095009">
    <property type="component" value="Unassembled WGS sequence"/>
</dbReference>
<dbReference type="Gene3D" id="3.20.20.80">
    <property type="entry name" value="Glycosidases"/>
    <property type="match status" value="4"/>
</dbReference>
<protein>
    <submittedName>
        <fullName evidence="5">Glycoside hydrolase</fullName>
    </submittedName>
</protein>
<dbReference type="Pfam" id="PF00128">
    <property type="entry name" value="Alpha-amylase"/>
    <property type="match status" value="3"/>
</dbReference>